<dbReference type="HOGENOM" id="CLU_1367528_0_0_1"/>
<feature type="compositionally biased region" description="Gly residues" evidence="1">
    <location>
        <begin position="109"/>
        <end position="120"/>
    </location>
</feature>
<dbReference type="OrthoDB" id="5062115at2759"/>
<feature type="region of interest" description="Disordered" evidence="1">
    <location>
        <begin position="71"/>
        <end position="227"/>
    </location>
</feature>
<proteinExistence type="predicted"/>
<name>B4NY46_DROYA</name>
<reference evidence="2 3" key="1">
    <citation type="journal article" date="2007" name="Nature">
        <title>Evolution of genes and genomes on the Drosophila phylogeny.</title>
        <authorList>
            <consortium name="Drosophila 12 Genomes Consortium"/>
            <person name="Clark A.G."/>
            <person name="Eisen M.B."/>
            <person name="Smith D.R."/>
            <person name="Bergman C.M."/>
            <person name="Oliver B."/>
            <person name="Markow T.A."/>
            <person name="Kaufman T.C."/>
            <person name="Kellis M."/>
            <person name="Gelbart W."/>
            <person name="Iyer V.N."/>
            <person name="Pollard D.A."/>
            <person name="Sackton T.B."/>
            <person name="Larracuente A.M."/>
            <person name="Singh N.D."/>
            <person name="Abad J.P."/>
            <person name="Abt D.N."/>
            <person name="Adryan B."/>
            <person name="Aguade M."/>
            <person name="Akashi H."/>
            <person name="Anderson W.W."/>
            <person name="Aquadro C.F."/>
            <person name="Ardell D.H."/>
            <person name="Arguello R."/>
            <person name="Artieri C.G."/>
            <person name="Barbash D.A."/>
            <person name="Barker D."/>
            <person name="Barsanti P."/>
            <person name="Batterham P."/>
            <person name="Batzoglou S."/>
            <person name="Begun D."/>
            <person name="Bhutkar A."/>
            <person name="Blanco E."/>
            <person name="Bosak S.A."/>
            <person name="Bradley R.K."/>
            <person name="Brand A.D."/>
            <person name="Brent M.R."/>
            <person name="Brooks A.N."/>
            <person name="Brown R.H."/>
            <person name="Butlin R.K."/>
            <person name="Caggese C."/>
            <person name="Calvi B.R."/>
            <person name="Bernardo de Carvalho A."/>
            <person name="Caspi A."/>
            <person name="Castrezana S."/>
            <person name="Celniker S.E."/>
            <person name="Chang J.L."/>
            <person name="Chapple C."/>
            <person name="Chatterji S."/>
            <person name="Chinwalla A."/>
            <person name="Civetta A."/>
            <person name="Clifton S.W."/>
            <person name="Comeron J.M."/>
            <person name="Costello J.C."/>
            <person name="Coyne J.A."/>
            <person name="Daub J."/>
            <person name="David R.G."/>
            <person name="Delcher A.L."/>
            <person name="Delehaunty K."/>
            <person name="Do C.B."/>
            <person name="Ebling H."/>
            <person name="Edwards K."/>
            <person name="Eickbush T."/>
            <person name="Evans J.D."/>
            <person name="Filipski A."/>
            <person name="Findeiss S."/>
            <person name="Freyhult E."/>
            <person name="Fulton L."/>
            <person name="Fulton R."/>
            <person name="Garcia A.C."/>
            <person name="Gardiner A."/>
            <person name="Garfield D.A."/>
            <person name="Garvin B.E."/>
            <person name="Gibson G."/>
            <person name="Gilbert D."/>
            <person name="Gnerre S."/>
            <person name="Godfrey J."/>
            <person name="Good R."/>
            <person name="Gotea V."/>
            <person name="Gravely B."/>
            <person name="Greenberg A.J."/>
            <person name="Griffiths-Jones S."/>
            <person name="Gross S."/>
            <person name="Guigo R."/>
            <person name="Gustafson E.A."/>
            <person name="Haerty W."/>
            <person name="Hahn M.W."/>
            <person name="Halligan D.L."/>
            <person name="Halpern A.L."/>
            <person name="Halter G.M."/>
            <person name="Han M.V."/>
            <person name="Heger A."/>
            <person name="Hillier L."/>
            <person name="Hinrichs A.S."/>
            <person name="Holmes I."/>
            <person name="Hoskins R.A."/>
            <person name="Hubisz M.J."/>
            <person name="Hultmark D."/>
            <person name="Huntley M.A."/>
            <person name="Jaffe D.B."/>
            <person name="Jagadeeshan S."/>
            <person name="Jeck W.R."/>
            <person name="Johnson J."/>
            <person name="Jones C.D."/>
            <person name="Jordan W.C."/>
            <person name="Karpen G.H."/>
            <person name="Kataoka E."/>
            <person name="Keightley P.D."/>
            <person name="Kheradpour P."/>
            <person name="Kirkness E.F."/>
            <person name="Koerich L.B."/>
            <person name="Kristiansen K."/>
            <person name="Kudrna D."/>
            <person name="Kulathinal R.J."/>
            <person name="Kumar S."/>
            <person name="Kwok R."/>
            <person name="Lander E."/>
            <person name="Langley C.H."/>
            <person name="Lapoint R."/>
            <person name="Lazzaro B.P."/>
            <person name="Lee S.J."/>
            <person name="Levesque L."/>
            <person name="Li R."/>
            <person name="Lin C.F."/>
            <person name="Lin M.F."/>
            <person name="Lindblad-Toh K."/>
            <person name="Llopart A."/>
            <person name="Long M."/>
            <person name="Low L."/>
            <person name="Lozovsky E."/>
            <person name="Lu J."/>
            <person name="Luo M."/>
            <person name="Machado C.A."/>
            <person name="Makalowski W."/>
            <person name="Marzo M."/>
            <person name="Matsuda M."/>
            <person name="Matzkin L."/>
            <person name="McAllister B."/>
            <person name="McBride C.S."/>
            <person name="McKernan B."/>
            <person name="McKernan K."/>
            <person name="Mendez-Lago M."/>
            <person name="Minx P."/>
            <person name="Mollenhauer M.U."/>
            <person name="Montooth K."/>
            <person name="Mount S.M."/>
            <person name="Mu X."/>
            <person name="Myers E."/>
            <person name="Negre B."/>
            <person name="Newfeld S."/>
            <person name="Nielsen R."/>
            <person name="Noor M.A."/>
            <person name="O'Grady P."/>
            <person name="Pachter L."/>
            <person name="Papaceit M."/>
            <person name="Parisi M.J."/>
            <person name="Parisi M."/>
            <person name="Parts L."/>
            <person name="Pedersen J.S."/>
            <person name="Pesole G."/>
            <person name="Phillippy A.M."/>
            <person name="Ponting C.P."/>
            <person name="Pop M."/>
            <person name="Porcelli D."/>
            <person name="Powell J.R."/>
            <person name="Prohaska S."/>
            <person name="Pruitt K."/>
            <person name="Puig M."/>
            <person name="Quesneville H."/>
            <person name="Ram K.R."/>
            <person name="Rand D."/>
            <person name="Rasmussen M.D."/>
            <person name="Reed L.K."/>
            <person name="Reenan R."/>
            <person name="Reily A."/>
            <person name="Remington K.A."/>
            <person name="Rieger T.T."/>
            <person name="Ritchie M.G."/>
            <person name="Robin C."/>
            <person name="Rogers Y.H."/>
            <person name="Rohde C."/>
            <person name="Rozas J."/>
            <person name="Rubenfield M.J."/>
            <person name="Ruiz A."/>
            <person name="Russo S."/>
            <person name="Salzberg S.L."/>
            <person name="Sanchez-Gracia A."/>
            <person name="Saranga D.J."/>
            <person name="Sato H."/>
            <person name="Schaeffer S.W."/>
            <person name="Schatz M.C."/>
            <person name="Schlenke T."/>
            <person name="Schwartz R."/>
            <person name="Segarra C."/>
            <person name="Singh R.S."/>
            <person name="Sirot L."/>
            <person name="Sirota M."/>
            <person name="Sisneros N.B."/>
            <person name="Smith C.D."/>
            <person name="Smith T.F."/>
            <person name="Spieth J."/>
            <person name="Stage D.E."/>
            <person name="Stark A."/>
            <person name="Stephan W."/>
            <person name="Strausberg R.L."/>
            <person name="Strempel S."/>
            <person name="Sturgill D."/>
            <person name="Sutton G."/>
            <person name="Sutton G.G."/>
            <person name="Tao W."/>
            <person name="Teichmann S."/>
            <person name="Tobari Y.N."/>
            <person name="Tomimura Y."/>
            <person name="Tsolas J.M."/>
            <person name="Valente V.L."/>
            <person name="Venter E."/>
            <person name="Venter J.C."/>
            <person name="Vicario S."/>
            <person name="Vieira F.G."/>
            <person name="Vilella A.J."/>
            <person name="Villasante A."/>
            <person name="Walenz B."/>
            <person name="Wang J."/>
            <person name="Wasserman M."/>
            <person name="Watts T."/>
            <person name="Wilson D."/>
            <person name="Wilson R.K."/>
            <person name="Wing R.A."/>
            <person name="Wolfner M.F."/>
            <person name="Wong A."/>
            <person name="Wong G.K."/>
            <person name="Wu C.I."/>
            <person name="Wu G."/>
            <person name="Yamamoto D."/>
            <person name="Yang H.P."/>
            <person name="Yang S.P."/>
            <person name="Yorke J.A."/>
            <person name="Yoshida K."/>
            <person name="Zdobnov E."/>
            <person name="Zhang P."/>
            <person name="Zhang Y."/>
            <person name="Zimin A.V."/>
            <person name="Baldwin J."/>
            <person name="Abdouelleil A."/>
            <person name="Abdulkadir J."/>
            <person name="Abebe A."/>
            <person name="Abera B."/>
            <person name="Abreu J."/>
            <person name="Acer S.C."/>
            <person name="Aftuck L."/>
            <person name="Alexander A."/>
            <person name="An P."/>
            <person name="Anderson E."/>
            <person name="Anderson S."/>
            <person name="Arachi H."/>
            <person name="Azer M."/>
            <person name="Bachantsang P."/>
            <person name="Barry A."/>
            <person name="Bayul T."/>
            <person name="Berlin A."/>
            <person name="Bessette D."/>
            <person name="Bloom T."/>
            <person name="Blye J."/>
            <person name="Boguslavskiy L."/>
            <person name="Bonnet C."/>
            <person name="Boukhgalter B."/>
            <person name="Bourzgui I."/>
            <person name="Brown A."/>
            <person name="Cahill P."/>
            <person name="Channer S."/>
            <person name="Cheshatsang Y."/>
            <person name="Chuda L."/>
            <person name="Citroen M."/>
            <person name="Collymore A."/>
            <person name="Cooke P."/>
            <person name="Costello M."/>
            <person name="D'Aco K."/>
            <person name="Daza R."/>
            <person name="De Haan G."/>
            <person name="DeGray S."/>
            <person name="DeMaso C."/>
            <person name="Dhargay N."/>
            <person name="Dooley K."/>
            <person name="Dooley E."/>
            <person name="Doricent M."/>
            <person name="Dorje P."/>
            <person name="Dorjee K."/>
            <person name="Dupes A."/>
            <person name="Elong R."/>
            <person name="Falk J."/>
            <person name="Farina A."/>
            <person name="Faro S."/>
            <person name="Ferguson D."/>
            <person name="Fisher S."/>
            <person name="Foley C.D."/>
            <person name="Franke A."/>
            <person name="Friedrich D."/>
            <person name="Gadbois L."/>
            <person name="Gearin G."/>
            <person name="Gearin C.R."/>
            <person name="Giannoukos G."/>
            <person name="Goode T."/>
            <person name="Graham J."/>
            <person name="Grandbois E."/>
            <person name="Grewal S."/>
            <person name="Gyaltsen K."/>
            <person name="Hafez N."/>
            <person name="Hagos B."/>
            <person name="Hall J."/>
            <person name="Henson C."/>
            <person name="Hollinger A."/>
            <person name="Honan T."/>
            <person name="Huard M.D."/>
            <person name="Hughes L."/>
            <person name="Hurhula B."/>
            <person name="Husby M.E."/>
            <person name="Kamat A."/>
            <person name="Kanga B."/>
            <person name="Kashin S."/>
            <person name="Khazanovich D."/>
            <person name="Kisner P."/>
            <person name="Lance K."/>
            <person name="Lara M."/>
            <person name="Lee W."/>
            <person name="Lennon N."/>
            <person name="Letendre F."/>
            <person name="LeVine R."/>
            <person name="Lipovsky A."/>
            <person name="Liu X."/>
            <person name="Liu J."/>
            <person name="Liu S."/>
            <person name="Lokyitsang T."/>
            <person name="Lokyitsang Y."/>
            <person name="Lubonja R."/>
            <person name="Lui A."/>
            <person name="MacDonald P."/>
            <person name="Magnisalis V."/>
            <person name="Maru K."/>
            <person name="Matthews C."/>
            <person name="McCusker W."/>
            <person name="McDonough S."/>
            <person name="Mehta T."/>
            <person name="Meldrim J."/>
            <person name="Meneus L."/>
            <person name="Mihai O."/>
            <person name="Mihalev A."/>
            <person name="Mihova T."/>
            <person name="Mittelman R."/>
            <person name="Mlenga V."/>
            <person name="Montmayeur A."/>
            <person name="Mulrain L."/>
            <person name="Navidi A."/>
            <person name="Naylor J."/>
            <person name="Negash T."/>
            <person name="Nguyen T."/>
            <person name="Nguyen N."/>
            <person name="Nicol R."/>
            <person name="Norbu C."/>
            <person name="Norbu N."/>
            <person name="Novod N."/>
            <person name="O'Neill B."/>
            <person name="Osman S."/>
            <person name="Markiewicz E."/>
            <person name="Oyono O.L."/>
            <person name="Patti C."/>
            <person name="Phunkhang P."/>
            <person name="Pierre F."/>
            <person name="Priest M."/>
            <person name="Raghuraman S."/>
            <person name="Rege F."/>
            <person name="Reyes R."/>
            <person name="Rise C."/>
            <person name="Rogov P."/>
            <person name="Ross K."/>
            <person name="Ryan E."/>
            <person name="Settipalli S."/>
            <person name="Shea T."/>
            <person name="Sherpa N."/>
            <person name="Shi L."/>
            <person name="Shih D."/>
            <person name="Sparrow T."/>
            <person name="Spaulding J."/>
            <person name="Stalker J."/>
            <person name="Stange-Thomann N."/>
            <person name="Stavropoulos S."/>
            <person name="Stone C."/>
            <person name="Strader C."/>
            <person name="Tesfaye S."/>
            <person name="Thomson T."/>
            <person name="Thoulutsang Y."/>
            <person name="Thoulutsang D."/>
            <person name="Topham K."/>
            <person name="Topping I."/>
            <person name="Tsamla T."/>
            <person name="Vassiliev H."/>
            <person name="Vo A."/>
            <person name="Wangchuk T."/>
            <person name="Wangdi T."/>
            <person name="Weiand M."/>
            <person name="Wilkinson J."/>
            <person name="Wilson A."/>
            <person name="Yadav S."/>
            <person name="Young G."/>
            <person name="Yu Q."/>
            <person name="Zembek L."/>
            <person name="Zhong D."/>
            <person name="Zimmer A."/>
            <person name="Zwirko Z."/>
            <person name="Jaffe D.B."/>
            <person name="Alvarez P."/>
            <person name="Brockman W."/>
            <person name="Butler J."/>
            <person name="Chin C."/>
            <person name="Gnerre S."/>
            <person name="Grabherr M."/>
            <person name="Kleber M."/>
            <person name="Mauceli E."/>
            <person name="MacCallum I."/>
        </authorList>
    </citation>
    <scope>NUCLEOTIDE SEQUENCE [LARGE SCALE GENOMIC DNA]</scope>
    <source>
        <strain evidence="3">Tai18E2 / Tucson 14021-0261.01</strain>
    </source>
</reference>
<evidence type="ECO:0000313" key="2">
    <source>
        <dbReference type="EMBL" id="EDW88648.2"/>
    </source>
</evidence>
<evidence type="ECO:0000256" key="1">
    <source>
        <dbReference type="SAM" id="MobiDB-lite"/>
    </source>
</evidence>
<dbReference type="KEGG" id="dya:Dyak_GE18848"/>
<dbReference type="EMBL" id="CM000157">
    <property type="protein sequence ID" value="EDW88648.2"/>
    <property type="molecule type" value="Genomic_DNA"/>
</dbReference>
<keyword evidence="3" id="KW-1185">Reference proteome</keyword>
<organism evidence="2 3">
    <name type="scientific">Drosophila yakuba</name>
    <name type="common">Fruit fly</name>
    <dbReference type="NCBI Taxonomy" id="7245"/>
    <lineage>
        <taxon>Eukaryota</taxon>
        <taxon>Metazoa</taxon>
        <taxon>Ecdysozoa</taxon>
        <taxon>Arthropoda</taxon>
        <taxon>Hexapoda</taxon>
        <taxon>Insecta</taxon>
        <taxon>Pterygota</taxon>
        <taxon>Neoptera</taxon>
        <taxon>Endopterygota</taxon>
        <taxon>Diptera</taxon>
        <taxon>Brachycera</taxon>
        <taxon>Muscomorpha</taxon>
        <taxon>Ephydroidea</taxon>
        <taxon>Drosophilidae</taxon>
        <taxon>Drosophila</taxon>
        <taxon>Sophophora</taxon>
    </lineage>
</organism>
<evidence type="ECO:0000313" key="3">
    <source>
        <dbReference type="Proteomes" id="UP000002282"/>
    </source>
</evidence>
<gene>
    <name evidence="2" type="primary">Dyak\GE18848</name>
    <name evidence="2" type="synonym">Dyak\CG17022</name>
    <name evidence="2" type="synonym">dyak_GLEANR_2631</name>
    <name evidence="2" type="synonym">GE18848</name>
    <name evidence="2" type="ORF">Dyak_GE18848</name>
</gene>
<feature type="compositionally biased region" description="Low complexity" evidence="1">
    <location>
        <begin position="79"/>
        <end position="90"/>
    </location>
</feature>
<dbReference type="Proteomes" id="UP000002282">
    <property type="component" value="Chromosome 2L"/>
</dbReference>
<protein>
    <submittedName>
        <fullName evidence="2">Uncharacterized protein</fullName>
    </submittedName>
</protein>
<reference evidence="2 3" key="2">
    <citation type="journal article" date="2007" name="PLoS Biol.">
        <title>Principles of genome evolution in the Drosophila melanogaster species group.</title>
        <authorList>
            <person name="Ranz J.M."/>
            <person name="Maurin D."/>
            <person name="Chan Y.S."/>
            <person name="von Grotthuss M."/>
            <person name="Hillier L.W."/>
            <person name="Roote J."/>
            <person name="Ashburner M."/>
            <person name="Bergman C.M."/>
        </authorList>
    </citation>
    <scope>NUCLEOTIDE SEQUENCE [LARGE SCALE GENOMIC DNA]</scope>
    <source>
        <strain evidence="3">Tai18E2 / Tucson 14021-0261.01</strain>
    </source>
</reference>
<sequence>MVLFHLMRHIKPWKSPSKSIVTKTRAIMGIEPISTASAPFAQFRAPTCPPGLQWDAMSMICLPSMDTDQYLKPGGSWNPPVQRPVQRPVQKPGGIREVKPGGSSPPVGKPGGSSAGGSGGSPQVKPVEGSERNPGAKPAGRPESKPGGSSGGAAVGSPGGRPIESPQGNPGGDSEGSKGRLGENPIGSPGGKPAGSSGENSKGSAVGKPTGSSEGSKNVNSNDIIIG</sequence>
<feature type="compositionally biased region" description="Polar residues" evidence="1">
    <location>
        <begin position="210"/>
        <end position="227"/>
    </location>
</feature>
<feature type="compositionally biased region" description="Gly residues" evidence="1">
    <location>
        <begin position="148"/>
        <end position="159"/>
    </location>
</feature>
<dbReference type="AlphaFoldDB" id="B4NY46"/>
<accession>B4NY46</accession>